<organism evidence="2 3">
    <name type="scientific">Nesterenkonia rhizosphaerae</name>
    <dbReference type="NCBI Taxonomy" id="1348272"/>
    <lineage>
        <taxon>Bacteria</taxon>
        <taxon>Bacillati</taxon>
        <taxon>Actinomycetota</taxon>
        <taxon>Actinomycetes</taxon>
        <taxon>Micrococcales</taxon>
        <taxon>Micrococcaceae</taxon>
        <taxon>Nesterenkonia</taxon>
    </lineage>
</organism>
<gene>
    <name evidence="2" type="ORF">GCM10025790_00440</name>
</gene>
<reference evidence="3" key="1">
    <citation type="journal article" date="2019" name="Int. J. Syst. Evol. Microbiol.">
        <title>The Global Catalogue of Microorganisms (GCM) 10K type strain sequencing project: providing services to taxonomists for standard genome sequencing and annotation.</title>
        <authorList>
            <consortium name="The Broad Institute Genomics Platform"/>
            <consortium name="The Broad Institute Genome Sequencing Center for Infectious Disease"/>
            <person name="Wu L."/>
            <person name="Ma J."/>
        </authorList>
    </citation>
    <scope>NUCLEOTIDE SEQUENCE [LARGE SCALE GENOMIC DNA]</scope>
    <source>
        <strain evidence="3">JCM 19129</strain>
    </source>
</reference>
<keyword evidence="3" id="KW-1185">Reference proteome</keyword>
<evidence type="ECO:0000313" key="2">
    <source>
        <dbReference type="EMBL" id="GAA4910357.1"/>
    </source>
</evidence>
<dbReference type="EMBL" id="BAABLW010000001">
    <property type="protein sequence ID" value="GAA4910357.1"/>
    <property type="molecule type" value="Genomic_DNA"/>
</dbReference>
<dbReference type="Proteomes" id="UP001500368">
    <property type="component" value="Unassembled WGS sequence"/>
</dbReference>
<feature type="compositionally biased region" description="Acidic residues" evidence="1">
    <location>
        <begin position="46"/>
        <end position="72"/>
    </location>
</feature>
<evidence type="ECO:0000256" key="1">
    <source>
        <dbReference type="SAM" id="MobiDB-lite"/>
    </source>
</evidence>
<name>A0ABP9FRI5_9MICC</name>
<comment type="caution">
    <text evidence="2">The sequence shown here is derived from an EMBL/GenBank/DDBJ whole genome shotgun (WGS) entry which is preliminary data.</text>
</comment>
<protein>
    <submittedName>
        <fullName evidence="2">Uncharacterized protein</fullName>
    </submittedName>
</protein>
<evidence type="ECO:0000313" key="3">
    <source>
        <dbReference type="Proteomes" id="UP001500368"/>
    </source>
</evidence>
<dbReference type="RefSeq" id="WP_345476135.1">
    <property type="nucleotide sequence ID" value="NZ_BAABLW010000001.1"/>
</dbReference>
<accession>A0ABP9FRI5</accession>
<feature type="region of interest" description="Disordered" evidence="1">
    <location>
        <begin position="23"/>
        <end position="85"/>
    </location>
</feature>
<proteinExistence type="predicted"/>
<dbReference type="PROSITE" id="PS51257">
    <property type="entry name" value="PROKAR_LIPOPROTEIN"/>
    <property type="match status" value="1"/>
</dbReference>
<sequence>MSFKLSHQAVVGAGTLSLLLLSGCSPDDSAEFQDADPAAETAETSVEPDEPNTEADSEEEPGDAAPGEDEAEQSSASTDSTLNHEDAVDTITYPIASSSGIEGEISMGLHSLEVTDQGMLLTMSFVPDYDDSDGPVRFFDGLHTAGNIDSYLLPAVNDRRNMKAYYVPNAEGEHLSGWTYFRTEPWASSMDIHVRSGETAVLWAYYPVPEDKVDTVDVAVMPGVQDFRDVQINWGDYEPGDFGNAAEVDGDE</sequence>